<organism evidence="1">
    <name type="scientific">uncultured marine virus</name>
    <dbReference type="NCBI Taxonomy" id="186617"/>
    <lineage>
        <taxon>Viruses</taxon>
        <taxon>environmental samples</taxon>
    </lineage>
</organism>
<reference evidence="1" key="1">
    <citation type="journal article" date="2013" name="ISME J.">
        <title>Previously unknown and highly divergent ssDNA viruses populate the oceans.</title>
        <authorList>
            <person name="Labonte J.M."/>
            <person name="Suttle C.A."/>
        </authorList>
    </citation>
    <scope>NUCLEOTIDE SEQUENCE</scope>
</reference>
<protein>
    <submittedName>
        <fullName evidence="1">Uncharacterized protein</fullName>
    </submittedName>
</protein>
<dbReference type="EMBL" id="JX904241">
    <property type="protein sequence ID" value="AGA18310.1"/>
    <property type="molecule type" value="Genomic_DNA"/>
</dbReference>
<name>S4TDP0_9VIRU</name>
<evidence type="ECO:0000313" key="1">
    <source>
        <dbReference type="EMBL" id="AGA18310.1"/>
    </source>
</evidence>
<accession>S4TDP0</accession>
<proteinExistence type="predicted"/>
<sequence length="169" mass="17835">MPKGLKPTSGVIVISSGVTESAAGTFTSEKVDLQLNVLDREVFVVQAIDLNLLPPANRLDTITDSDMSVSTTERTDVGGLGATNVLAHAYIKFQNNGDTSVAVTEYSSVDTPHAQLEYIGIIATNDFYLNIQGSNNGVPIAGNARVWGYRAQADAATFAALTQSELLSA</sequence>